<dbReference type="AlphaFoldDB" id="A0A1K2I183"/>
<evidence type="ECO:0000259" key="5">
    <source>
        <dbReference type="PROSITE" id="PS51635"/>
    </source>
</evidence>
<feature type="short sequence motif" description="GXSXG" evidence="4">
    <location>
        <begin position="78"/>
        <end position="82"/>
    </location>
</feature>
<evidence type="ECO:0000256" key="3">
    <source>
        <dbReference type="ARBA" id="ARBA00023098"/>
    </source>
</evidence>
<keyword evidence="2 4" id="KW-0442">Lipid degradation</keyword>
<dbReference type="PANTHER" id="PTHR14226:SF76">
    <property type="entry name" value="NTE FAMILY PROTEIN RSSA"/>
    <property type="match status" value="1"/>
</dbReference>
<dbReference type="SUPFAM" id="SSF52151">
    <property type="entry name" value="FabD/lysophospholipase-like"/>
    <property type="match status" value="1"/>
</dbReference>
<dbReference type="PROSITE" id="PS51635">
    <property type="entry name" value="PNPLA"/>
    <property type="match status" value="1"/>
</dbReference>
<feature type="short sequence motif" description="DGA/G" evidence="4">
    <location>
        <begin position="207"/>
        <end position="209"/>
    </location>
</feature>
<gene>
    <name evidence="6" type="ORF">SAMN02983003_3315</name>
</gene>
<dbReference type="InterPro" id="IPR002641">
    <property type="entry name" value="PNPLA_dom"/>
</dbReference>
<dbReference type="OrthoDB" id="5290098at2"/>
<keyword evidence="1 4" id="KW-0378">Hydrolase</keyword>
<reference evidence="6 7" key="1">
    <citation type="submission" date="2016-11" db="EMBL/GenBank/DDBJ databases">
        <authorList>
            <person name="Jaros S."/>
            <person name="Januszkiewicz K."/>
            <person name="Wedrychowicz H."/>
        </authorList>
    </citation>
    <scope>NUCLEOTIDE SEQUENCE [LARGE SCALE GENOMIC DNA]</scope>
    <source>
        <strain evidence="6 7">ATCC 23634</strain>
    </source>
</reference>
<dbReference type="GO" id="GO:0016787">
    <property type="term" value="F:hydrolase activity"/>
    <property type="evidence" value="ECO:0007669"/>
    <property type="project" value="UniProtKB-UniRule"/>
</dbReference>
<proteinExistence type="predicted"/>
<sequence>MFKNPFRPRRKNGPTALQRRGQLYVDRLRGQAPPPRRDPGAMPRIGVALGGGSARGLSHIPYIEAMDEMGLTPSIIAGTSIGALLGAGWASGMSGKALRDHSFSVLSTVQTMAGRVWSAQIGDLNGLWRNGLSVQLDGLAVVNAFVPETLPQSFDGLKVPLYVVATDYHSWHQVVFNTGPLRPAIAGSISIPSFFRPVSFANHLLVDGGVVNPLPVDQAADCDVLVAIDVNGDPTAHRYVAAPSALDTWFGSAQIMMHSLMAQMLAAYPPDVFVRPRVSEFGFLEFWRVKEILAAVEADKDNFKRQLSRAIDGFIADPERTAATEPLRGVHQDRK</sequence>
<dbReference type="EMBL" id="FPKU01000003">
    <property type="protein sequence ID" value="SFZ86141.1"/>
    <property type="molecule type" value="Genomic_DNA"/>
</dbReference>
<comment type="caution">
    <text evidence="4">Lacks conserved residue(s) required for the propagation of feature annotation.</text>
</comment>
<dbReference type="Gene3D" id="3.40.1090.10">
    <property type="entry name" value="Cytosolic phospholipase A2 catalytic domain"/>
    <property type="match status" value="2"/>
</dbReference>
<organism evidence="6 7">
    <name type="scientific">Devosia enhydra</name>
    <dbReference type="NCBI Taxonomy" id="665118"/>
    <lineage>
        <taxon>Bacteria</taxon>
        <taxon>Pseudomonadati</taxon>
        <taxon>Pseudomonadota</taxon>
        <taxon>Alphaproteobacteria</taxon>
        <taxon>Hyphomicrobiales</taxon>
        <taxon>Devosiaceae</taxon>
        <taxon>Devosia</taxon>
    </lineage>
</organism>
<evidence type="ECO:0000256" key="4">
    <source>
        <dbReference type="PROSITE-ProRule" id="PRU01161"/>
    </source>
</evidence>
<evidence type="ECO:0000256" key="1">
    <source>
        <dbReference type="ARBA" id="ARBA00022801"/>
    </source>
</evidence>
<dbReference type="RefSeq" id="WP_084603616.1">
    <property type="nucleotide sequence ID" value="NZ_FPKU01000003.1"/>
</dbReference>
<keyword evidence="3 4" id="KW-0443">Lipid metabolism</keyword>
<keyword evidence="7" id="KW-1185">Reference proteome</keyword>
<feature type="domain" description="PNPLA" evidence="5">
    <location>
        <begin position="47"/>
        <end position="220"/>
    </location>
</feature>
<name>A0A1K2I183_9HYPH</name>
<dbReference type="STRING" id="665118.SAMN02983003_3315"/>
<protein>
    <submittedName>
        <fullName evidence="6">NTE family protein</fullName>
    </submittedName>
</protein>
<dbReference type="Proteomes" id="UP000183447">
    <property type="component" value="Unassembled WGS sequence"/>
</dbReference>
<feature type="active site" description="Proton acceptor" evidence="4">
    <location>
        <position position="207"/>
    </location>
</feature>
<dbReference type="PANTHER" id="PTHR14226">
    <property type="entry name" value="NEUROPATHY TARGET ESTERASE/SWISS CHEESE D.MELANOGASTER"/>
    <property type="match status" value="1"/>
</dbReference>
<evidence type="ECO:0000313" key="7">
    <source>
        <dbReference type="Proteomes" id="UP000183447"/>
    </source>
</evidence>
<dbReference type="InterPro" id="IPR050301">
    <property type="entry name" value="NTE"/>
</dbReference>
<evidence type="ECO:0000256" key="2">
    <source>
        <dbReference type="ARBA" id="ARBA00022963"/>
    </source>
</evidence>
<evidence type="ECO:0000313" key="6">
    <source>
        <dbReference type="EMBL" id="SFZ86141.1"/>
    </source>
</evidence>
<feature type="active site" description="Nucleophile" evidence="4">
    <location>
        <position position="80"/>
    </location>
</feature>
<dbReference type="Pfam" id="PF01734">
    <property type="entry name" value="Patatin"/>
    <property type="match status" value="1"/>
</dbReference>
<accession>A0A1K2I183</accession>
<dbReference type="GO" id="GO:0016042">
    <property type="term" value="P:lipid catabolic process"/>
    <property type="evidence" value="ECO:0007669"/>
    <property type="project" value="UniProtKB-UniRule"/>
</dbReference>
<dbReference type="InterPro" id="IPR016035">
    <property type="entry name" value="Acyl_Trfase/lysoPLipase"/>
</dbReference>